<dbReference type="Pfam" id="PF01764">
    <property type="entry name" value="Lipase_3"/>
    <property type="match status" value="1"/>
</dbReference>
<organism evidence="2">
    <name type="scientific">marine sediment metagenome</name>
    <dbReference type="NCBI Taxonomy" id="412755"/>
    <lineage>
        <taxon>unclassified sequences</taxon>
        <taxon>metagenomes</taxon>
        <taxon>ecological metagenomes</taxon>
    </lineage>
</organism>
<reference evidence="2" key="1">
    <citation type="journal article" date="2015" name="Nature">
        <title>Complex archaea that bridge the gap between prokaryotes and eukaryotes.</title>
        <authorList>
            <person name="Spang A."/>
            <person name="Saw J.H."/>
            <person name="Jorgensen S.L."/>
            <person name="Zaremba-Niedzwiedzka K."/>
            <person name="Martijn J."/>
            <person name="Lind A.E."/>
            <person name="van Eijk R."/>
            <person name="Schleper C."/>
            <person name="Guy L."/>
            <person name="Ettema T.J."/>
        </authorList>
    </citation>
    <scope>NUCLEOTIDE SEQUENCE</scope>
</reference>
<dbReference type="PANTHER" id="PTHR45856:SF24">
    <property type="entry name" value="FUNGAL LIPASE-LIKE DOMAIN-CONTAINING PROTEIN"/>
    <property type="match status" value="1"/>
</dbReference>
<dbReference type="SUPFAM" id="SSF53474">
    <property type="entry name" value="alpha/beta-Hydrolases"/>
    <property type="match status" value="1"/>
</dbReference>
<dbReference type="EMBL" id="LAZR01001079">
    <property type="protein sequence ID" value="KKN51099.1"/>
    <property type="molecule type" value="Genomic_DNA"/>
</dbReference>
<protein>
    <recommendedName>
        <fullName evidence="1">Fungal lipase-type domain-containing protein</fullName>
    </recommendedName>
</protein>
<name>A0A0F9R8E3_9ZZZZ</name>
<dbReference type="InterPro" id="IPR029058">
    <property type="entry name" value="AB_hydrolase_fold"/>
</dbReference>
<feature type="domain" description="Fungal lipase-type" evidence="1">
    <location>
        <begin position="40"/>
        <end position="165"/>
    </location>
</feature>
<proteinExistence type="predicted"/>
<evidence type="ECO:0000313" key="2">
    <source>
        <dbReference type="EMBL" id="KKN51099.1"/>
    </source>
</evidence>
<evidence type="ECO:0000259" key="1">
    <source>
        <dbReference type="Pfam" id="PF01764"/>
    </source>
</evidence>
<sequence>MITDLDLAIFMGRAYDDPPTFSSNGTQCSLYKIDDATVYAVRGTTKNYADIKTDLRGLPSFDIDLGWGHSGFQSAALAIWPLIEASVYEQFVSHRRVIYVGHSLGGAVATNLARLTLKRRLGTPLALITCGSPRVGLGSDLNESLASIPHRRRYVNGDDAVTTHPWSVWGFRHVDELERLGTRHWHLGWWGVGRWHNHRMQEYIDRIQRYPRRILR</sequence>
<gene>
    <name evidence="2" type="ORF">LCGC14_0626090</name>
</gene>
<dbReference type="InterPro" id="IPR051218">
    <property type="entry name" value="Sec_MonoDiacylglyc_Lipase"/>
</dbReference>
<dbReference type="PANTHER" id="PTHR45856">
    <property type="entry name" value="ALPHA/BETA-HYDROLASES SUPERFAMILY PROTEIN"/>
    <property type="match status" value="1"/>
</dbReference>
<dbReference type="Gene3D" id="3.40.50.1820">
    <property type="entry name" value="alpha/beta hydrolase"/>
    <property type="match status" value="1"/>
</dbReference>
<dbReference type="InterPro" id="IPR002921">
    <property type="entry name" value="Fungal_lipase-type"/>
</dbReference>
<comment type="caution">
    <text evidence="2">The sequence shown here is derived from an EMBL/GenBank/DDBJ whole genome shotgun (WGS) entry which is preliminary data.</text>
</comment>
<accession>A0A0F9R8E3</accession>
<dbReference type="AlphaFoldDB" id="A0A0F9R8E3"/>
<dbReference type="GO" id="GO:0006629">
    <property type="term" value="P:lipid metabolic process"/>
    <property type="evidence" value="ECO:0007669"/>
    <property type="project" value="InterPro"/>
</dbReference>